<sequence>MSDNNMVTDKELQNDERISAYLRGEMTADEEAAFKKELETDEELRSQANAVAHLAKAMRQVGEKQDEDIKEALLSSDEESVRKIAAEVTHKAKVIPLRRRLVKIVSLAACVLLLVGVGFQYYNFRTITGLGDEFGSVFVSEQSISRGAENETVAKELTSLYVNVQNGKDLDATIKRLSVLWELSTMDTFNDYTNEAPYIGWNLAIANLKNNDKDAAKGVLTRLISKTEEGSAVNVKAKELLEKIK</sequence>
<evidence type="ECO:0000256" key="1">
    <source>
        <dbReference type="SAM" id="Phobius"/>
    </source>
</evidence>
<dbReference type="RefSeq" id="WP_223929611.1">
    <property type="nucleotide sequence ID" value="NZ_BPTU01000003.1"/>
</dbReference>
<proteinExistence type="predicted"/>
<keyword evidence="3" id="KW-1185">Reference proteome</keyword>
<dbReference type="Proteomes" id="UP000825483">
    <property type="component" value="Unassembled WGS sequence"/>
</dbReference>
<dbReference type="EMBL" id="BPUB01000001">
    <property type="protein sequence ID" value="GJG57384.1"/>
    <property type="molecule type" value="Genomic_DNA"/>
</dbReference>
<dbReference type="AlphaFoldDB" id="A0A9R1C7E4"/>
<comment type="caution">
    <text evidence="2">The sequence shown here is derived from an EMBL/GenBank/DDBJ whole genome shotgun (WGS) entry which is preliminary data.</text>
</comment>
<accession>A0A9R1C7E4</accession>
<keyword evidence="1" id="KW-1133">Transmembrane helix</keyword>
<evidence type="ECO:0000313" key="3">
    <source>
        <dbReference type="Proteomes" id="UP000825483"/>
    </source>
</evidence>
<organism evidence="2 3">
    <name type="scientific">Prevotella lacticifex</name>
    <dbReference type="NCBI Taxonomy" id="2854755"/>
    <lineage>
        <taxon>Bacteria</taxon>
        <taxon>Pseudomonadati</taxon>
        <taxon>Bacteroidota</taxon>
        <taxon>Bacteroidia</taxon>
        <taxon>Bacteroidales</taxon>
        <taxon>Prevotellaceae</taxon>
        <taxon>Prevotella</taxon>
    </lineage>
</organism>
<keyword evidence="1" id="KW-0472">Membrane</keyword>
<evidence type="ECO:0000313" key="2">
    <source>
        <dbReference type="EMBL" id="GJG57384.1"/>
    </source>
</evidence>
<name>A0A9R1C7E4_9BACT</name>
<dbReference type="GeneID" id="72468290"/>
<feature type="transmembrane region" description="Helical" evidence="1">
    <location>
        <begin position="101"/>
        <end position="122"/>
    </location>
</feature>
<keyword evidence="1" id="KW-0812">Transmembrane</keyword>
<reference evidence="2" key="1">
    <citation type="journal article" date="2022" name="Int. J. Syst. Evol. Microbiol.">
        <title>Prevotella lacticifex sp. nov., isolated from the rumen of cows.</title>
        <authorList>
            <person name="Shinkai T."/>
            <person name="Ikeyama N."/>
            <person name="Kumagai M."/>
            <person name="Ohmori H."/>
            <person name="Sakamoto M."/>
            <person name="Ohkuma M."/>
            <person name="Mitsumori M."/>
        </authorList>
    </citation>
    <scope>NUCLEOTIDE SEQUENCE</scope>
    <source>
        <strain evidence="2">R5076</strain>
    </source>
</reference>
<protein>
    <submittedName>
        <fullName evidence="2">Uncharacterized protein</fullName>
    </submittedName>
</protein>
<gene>
    <name evidence="2" type="ORF">PRLR5076_02350</name>
</gene>